<feature type="region of interest" description="Disordered" evidence="1">
    <location>
        <begin position="62"/>
        <end position="156"/>
    </location>
</feature>
<proteinExistence type="predicted"/>
<dbReference type="AlphaFoldDB" id="A0A5J5EIS8"/>
<feature type="compositionally biased region" description="Basic and acidic residues" evidence="1">
    <location>
        <begin position="133"/>
        <end position="145"/>
    </location>
</feature>
<gene>
    <name evidence="2" type="ORF">FN846DRAFT_912199</name>
</gene>
<dbReference type="Proteomes" id="UP000326924">
    <property type="component" value="Unassembled WGS sequence"/>
</dbReference>
<name>A0A5J5EIS8_9PEZI</name>
<evidence type="ECO:0000313" key="3">
    <source>
        <dbReference type="Proteomes" id="UP000326924"/>
    </source>
</evidence>
<keyword evidence="3" id="KW-1185">Reference proteome</keyword>
<organism evidence="2 3">
    <name type="scientific">Sphaerosporella brunnea</name>
    <dbReference type="NCBI Taxonomy" id="1250544"/>
    <lineage>
        <taxon>Eukaryota</taxon>
        <taxon>Fungi</taxon>
        <taxon>Dikarya</taxon>
        <taxon>Ascomycota</taxon>
        <taxon>Pezizomycotina</taxon>
        <taxon>Pezizomycetes</taxon>
        <taxon>Pezizales</taxon>
        <taxon>Pyronemataceae</taxon>
        <taxon>Sphaerosporella</taxon>
    </lineage>
</organism>
<evidence type="ECO:0000256" key="1">
    <source>
        <dbReference type="SAM" id="MobiDB-lite"/>
    </source>
</evidence>
<comment type="caution">
    <text evidence="2">The sequence shown here is derived from an EMBL/GenBank/DDBJ whole genome shotgun (WGS) entry which is preliminary data.</text>
</comment>
<accession>A0A5J5EIS8</accession>
<protein>
    <submittedName>
        <fullName evidence="2">Uncharacterized protein</fullName>
    </submittedName>
</protein>
<reference evidence="2 3" key="1">
    <citation type="submission" date="2019-09" db="EMBL/GenBank/DDBJ databases">
        <title>Draft genome of the ectomycorrhizal ascomycete Sphaerosporella brunnea.</title>
        <authorList>
            <consortium name="DOE Joint Genome Institute"/>
            <person name="Benucci G.M."/>
            <person name="Marozzi G."/>
            <person name="Antonielli L."/>
            <person name="Sanchez S."/>
            <person name="Marco P."/>
            <person name="Wang X."/>
            <person name="Falini L.B."/>
            <person name="Barry K."/>
            <person name="Haridas S."/>
            <person name="Lipzen A."/>
            <person name="Labutti K."/>
            <person name="Grigoriev I.V."/>
            <person name="Murat C."/>
            <person name="Martin F."/>
            <person name="Albertini E."/>
            <person name="Donnini D."/>
            <person name="Bonito G."/>
        </authorList>
    </citation>
    <scope>NUCLEOTIDE SEQUENCE [LARGE SCALE GENOMIC DNA]</scope>
    <source>
        <strain evidence="2 3">Sb_GMNB300</strain>
    </source>
</reference>
<dbReference type="InParanoid" id="A0A5J5EIS8"/>
<dbReference type="EMBL" id="VXIS01000291">
    <property type="protein sequence ID" value="KAA8895053.1"/>
    <property type="molecule type" value="Genomic_DNA"/>
</dbReference>
<sequence>MATPTNLQLALDAYSLAVQQYGKVADRLPAAMRPVPLDRFKHRGNIFAIKRRTEEVAKATARLRKAARGPQLLAGTSAGTDGKETSPETSNAKSTAAEPVKKTSDANPAAGNAGSAHAVVEPVVHSPKPTRHRGGDPDSARERHTVGVQAPDRVWPPDAQIAEENRASPSDDRTQLFTYDEVQLLIRIASSSPNAAGICARRIGEMKSHGAGLEDIKDVLQTVIRWVDGGGSANGREGGRNTEDGA</sequence>
<evidence type="ECO:0000313" key="2">
    <source>
        <dbReference type="EMBL" id="KAA8895053.1"/>
    </source>
</evidence>